<keyword evidence="2" id="KW-1185">Reference proteome</keyword>
<name>A0A1S2LK94_9BACI</name>
<accession>A0A1S2LK94</accession>
<proteinExistence type="predicted"/>
<reference evidence="1 2" key="1">
    <citation type="submission" date="2016-10" db="EMBL/GenBank/DDBJ databases">
        <title>Draft genome sequences of four alkaliphilic bacteria belonging to the Anaerobacillus genus.</title>
        <authorList>
            <person name="Bassil N.M."/>
            <person name="Lloyd J.R."/>
        </authorList>
    </citation>
    <scope>NUCLEOTIDE SEQUENCE [LARGE SCALE GENOMIC DNA]</scope>
    <source>
        <strain evidence="1 2">DSM 15340</strain>
    </source>
</reference>
<dbReference type="RefSeq" id="WP_071313473.1">
    <property type="nucleotide sequence ID" value="NZ_MLQQ01000025.1"/>
</dbReference>
<dbReference type="AlphaFoldDB" id="A0A1S2LK94"/>
<dbReference type="Pfam" id="PF14398">
    <property type="entry name" value="ATPgrasp_YheCD"/>
    <property type="match status" value="1"/>
</dbReference>
<evidence type="ECO:0000313" key="2">
    <source>
        <dbReference type="Proteomes" id="UP000180098"/>
    </source>
</evidence>
<comment type="caution">
    <text evidence="1">The sequence shown here is derived from an EMBL/GenBank/DDBJ whole genome shotgun (WGS) entry which is preliminary data.</text>
</comment>
<sequence>MNIFYDDKTKTWQCDCQERLVIGKNRLSLMNDQGTCRDPEDGFHVKKVGDKVGPFIGILTSKENRRDFYGNRATFKRIQRYLQQYGGISFVMIPEGLKDDHVDGYIFHKGEWREMRFPLPDIIYNRVASYRAEHGKGMATVKALATKYAIPFYNPHFFEKWEMYTHLRRNPKIAKHLPQTDLLTSKNQLQKWLQQESEVFIKATLSNRGEGVGLVTVLDDGFQLASNTEKRQFSCIDEVWDELRRRFKRRTLIVQKKIWLKDFESRPFDLRVLVQRCKDVWNVSGIGVRCAGENSITTHVPRGGSILPIEDVQEHLNIEAVHDLATVIAYQLELTYGYLCEFSMDVGVDQEGRIWLFEVNSKPMKFDEPHIQEKALHGLVQCFYEDAGFEF</sequence>
<dbReference type="EMBL" id="MLQQ01000025">
    <property type="protein sequence ID" value="OIJ11895.1"/>
    <property type="molecule type" value="Genomic_DNA"/>
</dbReference>
<dbReference type="InterPro" id="IPR026838">
    <property type="entry name" value="YheC/D"/>
</dbReference>
<dbReference type="SUPFAM" id="SSF56059">
    <property type="entry name" value="Glutathione synthetase ATP-binding domain-like"/>
    <property type="match status" value="1"/>
</dbReference>
<evidence type="ECO:0000313" key="1">
    <source>
        <dbReference type="EMBL" id="OIJ11895.1"/>
    </source>
</evidence>
<gene>
    <name evidence="1" type="ORF">BKP35_11400</name>
</gene>
<dbReference type="Proteomes" id="UP000180098">
    <property type="component" value="Unassembled WGS sequence"/>
</dbReference>
<organism evidence="1 2">
    <name type="scientific">Anaerobacillus arseniciselenatis</name>
    <dbReference type="NCBI Taxonomy" id="85682"/>
    <lineage>
        <taxon>Bacteria</taxon>
        <taxon>Bacillati</taxon>
        <taxon>Bacillota</taxon>
        <taxon>Bacilli</taxon>
        <taxon>Bacillales</taxon>
        <taxon>Bacillaceae</taxon>
        <taxon>Anaerobacillus</taxon>
    </lineage>
</organism>
<protein>
    <recommendedName>
        <fullName evidence="3">ATP-grasp domain-containing protein</fullName>
    </recommendedName>
</protein>
<evidence type="ECO:0008006" key="3">
    <source>
        <dbReference type="Google" id="ProtNLM"/>
    </source>
</evidence>